<evidence type="ECO:0000259" key="8">
    <source>
        <dbReference type="PROSITE" id="PS51462"/>
    </source>
</evidence>
<feature type="domain" description="Nudix hydrolase" evidence="8">
    <location>
        <begin position="26"/>
        <end position="235"/>
    </location>
</feature>
<accession>A0A840NPQ3</accession>
<dbReference type="EMBL" id="JACHIV010000001">
    <property type="protein sequence ID" value="MBB5072338.1"/>
    <property type="molecule type" value="Genomic_DNA"/>
</dbReference>
<comment type="cofactor">
    <cofactor evidence="2">
        <name>Mg(2+)</name>
        <dbReference type="ChEBI" id="CHEBI:18420"/>
    </cofactor>
</comment>
<evidence type="ECO:0000256" key="7">
    <source>
        <dbReference type="SAM" id="MobiDB-lite"/>
    </source>
</evidence>
<dbReference type="Proteomes" id="UP000580474">
    <property type="component" value="Unassembled WGS sequence"/>
</dbReference>
<keyword evidence="5" id="KW-0460">Magnesium</keyword>
<evidence type="ECO:0000256" key="5">
    <source>
        <dbReference type="ARBA" id="ARBA00022842"/>
    </source>
</evidence>
<organism evidence="9 10">
    <name type="scientific">Saccharopolyspora gloriosae</name>
    <dbReference type="NCBI Taxonomy" id="455344"/>
    <lineage>
        <taxon>Bacteria</taxon>
        <taxon>Bacillati</taxon>
        <taxon>Actinomycetota</taxon>
        <taxon>Actinomycetes</taxon>
        <taxon>Pseudonocardiales</taxon>
        <taxon>Pseudonocardiaceae</taxon>
        <taxon>Saccharopolyspora</taxon>
    </lineage>
</organism>
<keyword evidence="4" id="KW-0378">Hydrolase</keyword>
<keyword evidence="3" id="KW-0479">Metal-binding</keyword>
<protein>
    <submittedName>
        <fullName evidence="9">8-oxo-dGTP pyrophosphatase MutT (NUDIX family)</fullName>
    </submittedName>
</protein>
<keyword evidence="6" id="KW-0464">Manganese</keyword>
<dbReference type="Gene3D" id="3.90.79.10">
    <property type="entry name" value="Nucleoside Triphosphate Pyrophosphohydrolase"/>
    <property type="match status" value="1"/>
</dbReference>
<dbReference type="GO" id="GO:0046872">
    <property type="term" value="F:metal ion binding"/>
    <property type="evidence" value="ECO:0007669"/>
    <property type="project" value="UniProtKB-KW"/>
</dbReference>
<feature type="region of interest" description="Disordered" evidence="7">
    <location>
        <begin position="1"/>
        <end position="27"/>
    </location>
</feature>
<dbReference type="GO" id="GO:0016818">
    <property type="term" value="F:hydrolase activity, acting on acid anhydrides, in phosphorus-containing anhydrides"/>
    <property type="evidence" value="ECO:0007669"/>
    <property type="project" value="InterPro"/>
</dbReference>
<dbReference type="SUPFAM" id="SSF55811">
    <property type="entry name" value="Nudix"/>
    <property type="match status" value="1"/>
</dbReference>
<gene>
    <name evidence="9" type="ORF">BJ969_005426</name>
</gene>
<dbReference type="InterPro" id="IPR000086">
    <property type="entry name" value="NUDIX_hydrolase_dom"/>
</dbReference>
<dbReference type="CDD" id="cd18870">
    <property type="entry name" value="NUDIX_AcylCoAdiphos_Nudt19"/>
    <property type="match status" value="1"/>
</dbReference>
<dbReference type="PROSITE" id="PS51462">
    <property type="entry name" value="NUDIX"/>
    <property type="match status" value="1"/>
</dbReference>
<proteinExistence type="predicted"/>
<reference evidence="9 10" key="1">
    <citation type="submission" date="2020-08" db="EMBL/GenBank/DDBJ databases">
        <title>Sequencing the genomes of 1000 actinobacteria strains.</title>
        <authorList>
            <person name="Klenk H.-P."/>
        </authorList>
    </citation>
    <scope>NUCLEOTIDE SEQUENCE [LARGE SCALE GENOMIC DNA]</scope>
    <source>
        <strain evidence="9 10">DSM 45582</strain>
    </source>
</reference>
<evidence type="ECO:0000256" key="6">
    <source>
        <dbReference type="ARBA" id="ARBA00023211"/>
    </source>
</evidence>
<sequence>MVRLPEDLTLPDGFVPPERPERPATPKDAATVVLLRDGEHRPEVFLQRRVENMPFAGGMTVFPGGGVDPRDADASVAWSGPPPQWWARRFECSEATARALVCAAVRETFEESGVLLAGPDAGSVVADTCPYAGARPRLVSKELSLAGFLADAGLVLRADLLRPWSNWVTPEAEPRRYDTRFFLAAMPAGQRADAVTTEAVDAYWRTPEDALEDWRQRRCGLLPPTWVTLSEVGACGSVDAALELERPLGKVLPQLVHRDGAWRVVLPGDPGYRADPDEE</sequence>
<dbReference type="InterPro" id="IPR039121">
    <property type="entry name" value="NUDT19"/>
</dbReference>
<evidence type="ECO:0000313" key="10">
    <source>
        <dbReference type="Proteomes" id="UP000580474"/>
    </source>
</evidence>
<comment type="caution">
    <text evidence="9">The sequence shown here is derived from an EMBL/GenBank/DDBJ whole genome shotgun (WGS) entry which is preliminary data.</text>
</comment>
<name>A0A840NPQ3_9PSEU</name>
<evidence type="ECO:0000256" key="2">
    <source>
        <dbReference type="ARBA" id="ARBA00001946"/>
    </source>
</evidence>
<dbReference type="RefSeq" id="WP_184483624.1">
    <property type="nucleotide sequence ID" value="NZ_JACHIV010000001.1"/>
</dbReference>
<evidence type="ECO:0000256" key="1">
    <source>
        <dbReference type="ARBA" id="ARBA00001936"/>
    </source>
</evidence>
<evidence type="ECO:0000256" key="4">
    <source>
        <dbReference type="ARBA" id="ARBA00022801"/>
    </source>
</evidence>
<evidence type="ECO:0000256" key="3">
    <source>
        <dbReference type="ARBA" id="ARBA00022723"/>
    </source>
</evidence>
<dbReference type="AlphaFoldDB" id="A0A840NPQ3"/>
<dbReference type="InterPro" id="IPR015797">
    <property type="entry name" value="NUDIX_hydrolase-like_dom_sf"/>
</dbReference>
<dbReference type="PANTHER" id="PTHR12318">
    <property type="entry name" value="TESTOSTERONE-REGULATED PROTEIN RP2"/>
    <property type="match status" value="1"/>
</dbReference>
<evidence type="ECO:0000313" key="9">
    <source>
        <dbReference type="EMBL" id="MBB5072338.1"/>
    </source>
</evidence>
<comment type="cofactor">
    <cofactor evidence="1">
        <name>Mn(2+)</name>
        <dbReference type="ChEBI" id="CHEBI:29035"/>
    </cofactor>
</comment>
<keyword evidence="10" id="KW-1185">Reference proteome</keyword>
<dbReference type="PANTHER" id="PTHR12318:SF0">
    <property type="entry name" value="ACYL-COENZYME A DIPHOSPHATASE NUDT19"/>
    <property type="match status" value="1"/>
</dbReference>